<dbReference type="Gene3D" id="3.30.450.20">
    <property type="entry name" value="PAS domain"/>
    <property type="match status" value="3"/>
</dbReference>
<dbReference type="SUPFAM" id="SSF55073">
    <property type="entry name" value="Nucleotide cyclase"/>
    <property type="match status" value="1"/>
</dbReference>
<dbReference type="SUPFAM" id="SSF109604">
    <property type="entry name" value="HD-domain/PDEase-like"/>
    <property type="match status" value="1"/>
</dbReference>
<keyword evidence="3 6" id="KW-0812">Transmembrane</keyword>
<reference evidence="12 13" key="1">
    <citation type="submission" date="2016-10" db="EMBL/GenBank/DDBJ databases">
        <authorList>
            <person name="de Groot N.N."/>
        </authorList>
    </citation>
    <scope>NUCLEOTIDE SEQUENCE [LARGE SCALE GENOMIC DNA]</scope>
    <source>
        <strain evidence="12 13">DSM 1736</strain>
    </source>
</reference>
<dbReference type="InterPro" id="IPR003607">
    <property type="entry name" value="HD/PDEase_dom"/>
</dbReference>
<dbReference type="Gene3D" id="6.10.340.10">
    <property type="match status" value="1"/>
</dbReference>
<dbReference type="AlphaFoldDB" id="A0A1G9U3V5"/>
<dbReference type="CDD" id="cd06225">
    <property type="entry name" value="HAMP"/>
    <property type="match status" value="1"/>
</dbReference>
<dbReference type="SMART" id="SM00091">
    <property type="entry name" value="PAS"/>
    <property type="match status" value="1"/>
</dbReference>
<sequence>MRWNIYRKMLLFATLMIVLPVSLLGFLTYRESEAMLVGRIKQASLLIMENAANNFIKNYIKDVETAARILSSDLLLNEPDRRQQLLEIWEQRRRYSNHIRSIRYAGAQGDFLIAPLWDSPADYNPRDSDWYRQAGSAGAIRWSEPHVAPPANNTVVTATKAVYRNGELQGILAIDTSLSDLSAIIGSINLGSGGYLILLDAGGNIIAHREQALLGTNVRDTAWFKQLAGAGFASTRLEDIYVCAVTIPDTDWILVGFLPETMLHIDAAPLKYMTIVVALLGIFLASLASVLVSRGFVARIKRLVESMDRIEQGDYSKPAEDISTDEIGELSRKFRVMADTLSLLMEQRDLTEAELRRQKGYFAQLFENSPESIAILDSTDKILAVNKQFADLFQYGEDEARGVTIDDLVVPPALREKGLHVGEVMGSVKFVQAETVRRRKDGSMVDVQVIAYPIIVADCPVGTYVIYRDISERKAAERALEYLTYHDALTGVYNRRYFDHRIEQLAGSEKCGVLVFDVDGLKLVNDTFGHAKGDELLKTSALLIKEASPSQAIIARMGGDEFGLLLPQATVSDLQELVQNLRNRIAEFNGATPDFAVSLSMGFSLAEQESGIAEALQEADSRMYKEKLHRSQSTRSTIVRTLMQALYARDFITEGHGERIQLMVVKLALRLGLANFRIQDLRLFSQFHDLGKVGIPDGVLFKPGPLDPKEMEVMRRHSEIGYRIAISSPELNHIAEWILKHHEWWNGQGYPIGLSGAEIPVECRILAICDAYDAMVSGRPYRQALDAAAALAEIERNSGSMFDPDIVAVFVSMVREGLAEQSHNE</sequence>
<dbReference type="SUPFAM" id="SSF158472">
    <property type="entry name" value="HAMP domain-like"/>
    <property type="match status" value="1"/>
</dbReference>
<dbReference type="Pfam" id="PF00672">
    <property type="entry name" value="HAMP"/>
    <property type="match status" value="1"/>
</dbReference>
<dbReference type="InterPro" id="IPR037522">
    <property type="entry name" value="HD_GYP_dom"/>
</dbReference>
<dbReference type="GO" id="GO:0005886">
    <property type="term" value="C:plasma membrane"/>
    <property type="evidence" value="ECO:0007669"/>
    <property type="project" value="UniProtKB-SubCell"/>
</dbReference>
<keyword evidence="5 6" id="KW-0472">Membrane</keyword>
<dbReference type="PROSITE" id="PS50113">
    <property type="entry name" value="PAC"/>
    <property type="match status" value="1"/>
</dbReference>
<dbReference type="Gene3D" id="3.30.70.270">
    <property type="match status" value="1"/>
</dbReference>
<name>A0A1G9U3V5_9FIRM</name>
<dbReference type="PANTHER" id="PTHR45228:SF1">
    <property type="entry name" value="CYCLIC DI-GMP PHOSPHODIESTERASE TM_0186"/>
    <property type="match status" value="1"/>
</dbReference>
<dbReference type="SMART" id="SM00267">
    <property type="entry name" value="GGDEF"/>
    <property type="match status" value="1"/>
</dbReference>
<dbReference type="SMART" id="SM00304">
    <property type="entry name" value="HAMP"/>
    <property type="match status" value="1"/>
</dbReference>
<dbReference type="GO" id="GO:0007165">
    <property type="term" value="P:signal transduction"/>
    <property type="evidence" value="ECO:0007669"/>
    <property type="project" value="InterPro"/>
</dbReference>
<evidence type="ECO:0000259" key="9">
    <source>
        <dbReference type="PROSITE" id="PS50885"/>
    </source>
</evidence>
<evidence type="ECO:0000256" key="2">
    <source>
        <dbReference type="ARBA" id="ARBA00022475"/>
    </source>
</evidence>
<evidence type="ECO:0000256" key="4">
    <source>
        <dbReference type="ARBA" id="ARBA00022989"/>
    </source>
</evidence>
<feature type="domain" description="PAC" evidence="8">
    <location>
        <begin position="429"/>
        <end position="482"/>
    </location>
</feature>
<feature type="domain" description="HD-GYP" evidence="11">
    <location>
        <begin position="631"/>
        <end position="825"/>
    </location>
</feature>
<dbReference type="Pfam" id="PF13487">
    <property type="entry name" value="HD_5"/>
    <property type="match status" value="1"/>
</dbReference>
<feature type="domain" description="GGDEF" evidence="10">
    <location>
        <begin position="509"/>
        <end position="640"/>
    </location>
</feature>
<feature type="domain" description="PAS" evidence="7">
    <location>
        <begin position="358"/>
        <end position="411"/>
    </location>
</feature>
<feature type="domain" description="HAMP" evidence="9">
    <location>
        <begin position="294"/>
        <end position="346"/>
    </location>
</feature>
<dbReference type="PROSITE" id="PS50885">
    <property type="entry name" value="HAMP"/>
    <property type="match status" value="1"/>
</dbReference>
<dbReference type="InterPro" id="IPR035965">
    <property type="entry name" value="PAS-like_dom_sf"/>
</dbReference>
<accession>A0A1G9U3V5</accession>
<keyword evidence="4 6" id="KW-1133">Transmembrane helix</keyword>
<evidence type="ECO:0000259" key="10">
    <source>
        <dbReference type="PROSITE" id="PS50887"/>
    </source>
</evidence>
<dbReference type="PROSITE" id="PS50112">
    <property type="entry name" value="PAS"/>
    <property type="match status" value="1"/>
</dbReference>
<dbReference type="CDD" id="cd01949">
    <property type="entry name" value="GGDEF"/>
    <property type="match status" value="1"/>
</dbReference>
<dbReference type="Pfam" id="PF00990">
    <property type="entry name" value="GGDEF"/>
    <property type="match status" value="1"/>
</dbReference>
<dbReference type="InterPro" id="IPR003660">
    <property type="entry name" value="HAMP_dom"/>
</dbReference>
<evidence type="ECO:0000313" key="12">
    <source>
        <dbReference type="EMBL" id="SDM54637.1"/>
    </source>
</evidence>
<dbReference type="Proteomes" id="UP000214880">
    <property type="component" value="Unassembled WGS sequence"/>
</dbReference>
<dbReference type="InterPro" id="IPR000014">
    <property type="entry name" value="PAS"/>
</dbReference>
<dbReference type="PANTHER" id="PTHR45228">
    <property type="entry name" value="CYCLIC DI-GMP PHOSPHODIESTERASE TM_0186-RELATED"/>
    <property type="match status" value="1"/>
</dbReference>
<dbReference type="RefSeq" id="WP_092073137.1">
    <property type="nucleotide sequence ID" value="NZ_FNHB01000005.1"/>
</dbReference>
<dbReference type="CDD" id="cd00077">
    <property type="entry name" value="HDc"/>
    <property type="match status" value="1"/>
</dbReference>
<dbReference type="InterPro" id="IPR029787">
    <property type="entry name" value="Nucleotide_cyclase"/>
</dbReference>
<feature type="transmembrane region" description="Helical" evidence="6">
    <location>
        <begin position="272"/>
        <end position="292"/>
    </location>
</feature>
<dbReference type="InterPro" id="IPR000700">
    <property type="entry name" value="PAS-assoc_C"/>
</dbReference>
<dbReference type="EMBL" id="FNHB01000005">
    <property type="protein sequence ID" value="SDM54637.1"/>
    <property type="molecule type" value="Genomic_DNA"/>
</dbReference>
<dbReference type="InterPro" id="IPR013656">
    <property type="entry name" value="PAS_4"/>
</dbReference>
<organism evidence="12 13">
    <name type="scientific">Dendrosporobacter quercicolus</name>
    <dbReference type="NCBI Taxonomy" id="146817"/>
    <lineage>
        <taxon>Bacteria</taxon>
        <taxon>Bacillati</taxon>
        <taxon>Bacillota</taxon>
        <taxon>Negativicutes</taxon>
        <taxon>Selenomonadales</taxon>
        <taxon>Sporomusaceae</taxon>
        <taxon>Dendrosporobacter</taxon>
    </lineage>
</organism>
<evidence type="ECO:0000256" key="5">
    <source>
        <dbReference type="ARBA" id="ARBA00023136"/>
    </source>
</evidence>
<keyword evidence="2" id="KW-1003">Cell membrane</keyword>
<keyword evidence="13" id="KW-1185">Reference proteome</keyword>
<dbReference type="Gene3D" id="1.10.3210.10">
    <property type="entry name" value="Hypothetical protein af1432"/>
    <property type="match status" value="1"/>
</dbReference>
<gene>
    <name evidence="12" type="ORF">SAMN04488502_105180</name>
</gene>
<evidence type="ECO:0000259" key="11">
    <source>
        <dbReference type="PROSITE" id="PS51832"/>
    </source>
</evidence>
<dbReference type="SUPFAM" id="SSF55785">
    <property type="entry name" value="PYP-like sensor domain (PAS domain)"/>
    <property type="match status" value="1"/>
</dbReference>
<dbReference type="InterPro" id="IPR043128">
    <property type="entry name" value="Rev_trsase/Diguanyl_cyclase"/>
</dbReference>
<dbReference type="STRING" id="146817.SAMN04488502_105180"/>
<dbReference type="PROSITE" id="PS50887">
    <property type="entry name" value="GGDEF"/>
    <property type="match status" value="1"/>
</dbReference>
<dbReference type="NCBIfam" id="TIGR00254">
    <property type="entry name" value="GGDEF"/>
    <property type="match status" value="1"/>
</dbReference>
<evidence type="ECO:0000256" key="1">
    <source>
        <dbReference type="ARBA" id="ARBA00004651"/>
    </source>
</evidence>
<evidence type="ECO:0000259" key="8">
    <source>
        <dbReference type="PROSITE" id="PS50113"/>
    </source>
</evidence>
<dbReference type="InterPro" id="IPR000160">
    <property type="entry name" value="GGDEF_dom"/>
</dbReference>
<dbReference type="CDD" id="cd12913">
    <property type="entry name" value="PDC1_MCP_like"/>
    <property type="match status" value="1"/>
</dbReference>
<comment type="subcellular location">
    <subcellularLocation>
        <location evidence="1">Cell membrane</location>
        <topology evidence="1">Multi-pass membrane protein</topology>
    </subcellularLocation>
</comment>
<dbReference type="CDD" id="cd00130">
    <property type="entry name" value="PAS"/>
    <property type="match status" value="1"/>
</dbReference>
<dbReference type="NCBIfam" id="TIGR00229">
    <property type="entry name" value="sensory_box"/>
    <property type="match status" value="1"/>
</dbReference>
<dbReference type="InterPro" id="IPR052020">
    <property type="entry name" value="Cyclic_di-GMP/3'3'-cGAMP_PDE"/>
</dbReference>
<dbReference type="InterPro" id="IPR033479">
    <property type="entry name" value="dCache_1"/>
</dbReference>
<dbReference type="PROSITE" id="PS51832">
    <property type="entry name" value="HD_GYP"/>
    <property type="match status" value="1"/>
</dbReference>
<dbReference type="CDD" id="cd12912">
    <property type="entry name" value="PDC2_MCP_like"/>
    <property type="match status" value="1"/>
</dbReference>
<evidence type="ECO:0000256" key="6">
    <source>
        <dbReference type="SAM" id="Phobius"/>
    </source>
</evidence>
<dbReference type="OrthoDB" id="9804747at2"/>
<evidence type="ECO:0000256" key="3">
    <source>
        <dbReference type="ARBA" id="ARBA00022692"/>
    </source>
</evidence>
<protein>
    <submittedName>
        <fullName evidence="12">PAS domain S-box-containing protein/diguanylate cyclase (GGDEF) domain-containing protein</fullName>
    </submittedName>
</protein>
<proteinExistence type="predicted"/>
<evidence type="ECO:0000313" key="13">
    <source>
        <dbReference type="Proteomes" id="UP000214880"/>
    </source>
</evidence>
<dbReference type="Pfam" id="PF08448">
    <property type="entry name" value="PAS_4"/>
    <property type="match status" value="1"/>
</dbReference>
<evidence type="ECO:0000259" key="7">
    <source>
        <dbReference type="PROSITE" id="PS50112"/>
    </source>
</evidence>
<dbReference type="Pfam" id="PF02743">
    <property type="entry name" value="dCache_1"/>
    <property type="match status" value="1"/>
</dbReference>